<reference evidence="2" key="1">
    <citation type="submission" date="2022-11" db="UniProtKB">
        <authorList>
            <consortium name="WormBaseParasite"/>
        </authorList>
    </citation>
    <scope>IDENTIFICATION</scope>
</reference>
<evidence type="ECO:0000313" key="2">
    <source>
        <dbReference type="WBParaSite" id="PS1159_v2.g9398.t1"/>
    </source>
</evidence>
<dbReference type="WBParaSite" id="PS1159_v2.g9398.t1">
    <property type="protein sequence ID" value="PS1159_v2.g9398.t1"/>
    <property type="gene ID" value="PS1159_v2.g9398"/>
</dbReference>
<name>A0AC35GW34_9BILA</name>
<protein>
    <submittedName>
        <fullName evidence="2">Uncharacterized protein</fullName>
    </submittedName>
</protein>
<accession>A0AC35GW34</accession>
<sequence>MKNKTFRLLITGIPPEVFSNCHKYPTFEPSFRCLFPGWVLEISQMLANYIHAEIIPVISTSEIYNDGYGTKISQMLANFIDAEIIPVISTSEIYNDGYGTKVIN</sequence>
<evidence type="ECO:0000313" key="1">
    <source>
        <dbReference type="Proteomes" id="UP000887580"/>
    </source>
</evidence>
<organism evidence="1 2">
    <name type="scientific">Panagrolaimus sp. PS1159</name>
    <dbReference type="NCBI Taxonomy" id="55785"/>
    <lineage>
        <taxon>Eukaryota</taxon>
        <taxon>Metazoa</taxon>
        <taxon>Ecdysozoa</taxon>
        <taxon>Nematoda</taxon>
        <taxon>Chromadorea</taxon>
        <taxon>Rhabditida</taxon>
        <taxon>Tylenchina</taxon>
        <taxon>Panagrolaimomorpha</taxon>
        <taxon>Panagrolaimoidea</taxon>
        <taxon>Panagrolaimidae</taxon>
        <taxon>Panagrolaimus</taxon>
    </lineage>
</organism>
<proteinExistence type="predicted"/>
<dbReference type="Proteomes" id="UP000887580">
    <property type="component" value="Unplaced"/>
</dbReference>